<reference evidence="2 3" key="1">
    <citation type="journal article" date="2024" name="Science">
        <title>Giant polyketide synthase enzymes in the biosynthesis of giant marine polyether toxins.</title>
        <authorList>
            <person name="Fallon T.R."/>
            <person name="Shende V.V."/>
            <person name="Wierzbicki I.H."/>
            <person name="Pendleton A.L."/>
            <person name="Watervoot N.F."/>
            <person name="Auber R.P."/>
            <person name="Gonzalez D.J."/>
            <person name="Wisecaver J.H."/>
            <person name="Moore B.S."/>
        </authorList>
    </citation>
    <scope>NUCLEOTIDE SEQUENCE [LARGE SCALE GENOMIC DNA]</scope>
    <source>
        <strain evidence="2 3">12B1</strain>
    </source>
</reference>
<gene>
    <name evidence="2" type="ORF">AB1Y20_014975</name>
</gene>
<protein>
    <recommendedName>
        <fullName evidence="4">Glycosyltransferase 2-like domain-containing protein</fullName>
    </recommendedName>
</protein>
<name>A0AB34K003_PRYPA</name>
<feature type="compositionally biased region" description="Basic and acidic residues" evidence="1">
    <location>
        <begin position="753"/>
        <end position="770"/>
    </location>
</feature>
<evidence type="ECO:0008006" key="4">
    <source>
        <dbReference type="Google" id="ProtNLM"/>
    </source>
</evidence>
<dbReference type="AlphaFoldDB" id="A0AB34K003"/>
<dbReference type="InterPro" id="IPR029044">
    <property type="entry name" value="Nucleotide-diphossugar_trans"/>
</dbReference>
<comment type="caution">
    <text evidence="2">The sequence shown here is derived from an EMBL/GenBank/DDBJ whole genome shotgun (WGS) entry which is preliminary data.</text>
</comment>
<evidence type="ECO:0000313" key="2">
    <source>
        <dbReference type="EMBL" id="KAL1526255.1"/>
    </source>
</evidence>
<evidence type="ECO:0000256" key="1">
    <source>
        <dbReference type="SAM" id="MobiDB-lite"/>
    </source>
</evidence>
<evidence type="ECO:0000313" key="3">
    <source>
        <dbReference type="Proteomes" id="UP001515480"/>
    </source>
</evidence>
<accession>A0AB34K003</accession>
<dbReference type="SUPFAM" id="SSF53448">
    <property type="entry name" value="Nucleotide-diphospho-sugar transferases"/>
    <property type="match status" value="1"/>
</dbReference>
<proteinExistence type="predicted"/>
<feature type="region of interest" description="Disordered" evidence="1">
    <location>
        <begin position="526"/>
        <end position="562"/>
    </location>
</feature>
<feature type="region of interest" description="Disordered" evidence="1">
    <location>
        <begin position="738"/>
        <end position="780"/>
    </location>
</feature>
<keyword evidence="3" id="KW-1185">Reference proteome</keyword>
<organism evidence="2 3">
    <name type="scientific">Prymnesium parvum</name>
    <name type="common">Toxic golden alga</name>
    <dbReference type="NCBI Taxonomy" id="97485"/>
    <lineage>
        <taxon>Eukaryota</taxon>
        <taxon>Haptista</taxon>
        <taxon>Haptophyta</taxon>
        <taxon>Prymnesiophyceae</taxon>
        <taxon>Prymnesiales</taxon>
        <taxon>Prymnesiaceae</taxon>
        <taxon>Prymnesium</taxon>
    </lineage>
</organism>
<sequence>MPPLAVFLASPSSRISASLLHALAARRPPWDAVVFAPAHSLPANLSAAAASLLVTGSIVCPNATATSSPVWRLERHGAEPCDGTLASLSPRPLERALAARHPPHCLTPPAAVRIVARPQACASARRTLRGRTARLVVLDAPADEAVALALAYLSSGAPRPAAFAHRWARGIETDKLHNLFRAHFFAKAAGRRGRALPPGVRGWEEWRAEAAPGVARLAVSVVIPSFARPHNLMLLVPRVLQLEPLRRSPPPRNGSEVIISHGSAESLATRGSIDSAVARACAGEAAGACSAAQVVHVDSVALNQKWYTAHRYHAAARARNDVLVHLDDDLVPGERTLQLLIDSVALEKGFPHYAPPHAPGLYGPGGYARSCGTHGYGPKALGLPHFVLTNFAACSRELNARYLSKFVPLFAPMLAANRGNGEDLTYAFHTRSIGGLVYPHGRCQTNARGGSWRRASPSASQAAPHSTFTGAALHKLPSHGKLRSAVCTCLHSPPLHAALVAGRVADGSPPVGAALQACVSRLNASSPRRFAGRTQRRGASLDRPRATGGASPRAARWGGGGAKRCAAPRATDCTRRRQSRSCAAVVFLAVSLTSHANVTAGLRERGLLCNRAFNGATSHLTKWQLRAAFRQDVRPGCVEVMDFDGGLHRFHNLKGHVRGLCAHALILEPYQWFLKAFQTLQMAGDAAVKAMHRHPYFARRDYQARQVFHLQSMPAKLSVYRDVDHALLLQSLLRDVSSQAQQPNESRVSYPDEPEHNREHPDFTTCDHKSSSQVGNASFDVPDLPGRQIEQVVARLGWKPEQLRAQLETEIRLYQCIRAGGITFEFDERESTVRCDGVAPLCQDWILERLIGR</sequence>
<feature type="compositionally biased region" description="Polar residues" evidence="1">
    <location>
        <begin position="738"/>
        <end position="747"/>
    </location>
</feature>
<dbReference type="Proteomes" id="UP001515480">
    <property type="component" value="Unassembled WGS sequence"/>
</dbReference>
<dbReference type="EMBL" id="JBGBPQ010000003">
    <property type="protein sequence ID" value="KAL1526255.1"/>
    <property type="molecule type" value="Genomic_DNA"/>
</dbReference>